<organism evidence="1 2">
    <name type="scientific">Hermanssonia centrifuga</name>
    <dbReference type="NCBI Taxonomy" id="98765"/>
    <lineage>
        <taxon>Eukaryota</taxon>
        <taxon>Fungi</taxon>
        <taxon>Dikarya</taxon>
        <taxon>Basidiomycota</taxon>
        <taxon>Agaricomycotina</taxon>
        <taxon>Agaricomycetes</taxon>
        <taxon>Polyporales</taxon>
        <taxon>Meruliaceae</taxon>
        <taxon>Hermanssonia</taxon>
    </lineage>
</organism>
<dbReference type="EMBL" id="MLYV02000365">
    <property type="protein sequence ID" value="PSS06490.1"/>
    <property type="molecule type" value="Genomic_DNA"/>
</dbReference>
<keyword evidence="2" id="KW-1185">Reference proteome</keyword>
<dbReference type="Proteomes" id="UP000186601">
    <property type="component" value="Unassembled WGS sequence"/>
</dbReference>
<reference evidence="1 2" key="1">
    <citation type="submission" date="2018-02" db="EMBL/GenBank/DDBJ databases">
        <title>Genome sequence of the basidiomycete white-rot fungus Phlebia centrifuga.</title>
        <authorList>
            <person name="Granchi Z."/>
            <person name="Peng M."/>
            <person name="de Vries R.P."/>
            <person name="Hilden K."/>
            <person name="Makela M.R."/>
            <person name="Grigoriev I."/>
            <person name="Riley R."/>
        </authorList>
    </citation>
    <scope>NUCLEOTIDE SEQUENCE [LARGE SCALE GENOMIC DNA]</scope>
    <source>
        <strain evidence="1 2">FBCC195</strain>
    </source>
</reference>
<accession>A0A2R6QEF1</accession>
<comment type="caution">
    <text evidence="1">The sequence shown here is derived from an EMBL/GenBank/DDBJ whole genome shotgun (WGS) entry which is preliminary data.</text>
</comment>
<protein>
    <submittedName>
        <fullName evidence="1">Uncharacterized protein</fullName>
    </submittedName>
</protein>
<gene>
    <name evidence="1" type="ORF">PHLCEN_2v3719</name>
</gene>
<sequence length="279" mass="32054">MYPPPADCDTSSSFKRCGDLWDEYGTAVFEAEQHVYRLDSGIFVELSRYWRNIFTQAHPDERKWYEGWPLFNLAVPARAARHFFKAIQGYKKKEWKAEREDVIALADVLQLSRLWQVDKLYWSCLDGLKRTFPSNLASYEVISMPPKFPTMASRFHVANVLREENILDLLPGALLLCCTSFTKLTDGCAELTPEGETVQLSAENMEAVSSGRARLKQYADACREPSDRCQYFPVRCYAALKSNAFEDPPCPYCIASWFWSPKSEGTRNPAWNEMCSIFD</sequence>
<dbReference type="AlphaFoldDB" id="A0A2R6QEF1"/>
<proteinExistence type="predicted"/>
<evidence type="ECO:0000313" key="2">
    <source>
        <dbReference type="Proteomes" id="UP000186601"/>
    </source>
</evidence>
<name>A0A2R6QEF1_9APHY</name>
<evidence type="ECO:0000313" key="1">
    <source>
        <dbReference type="EMBL" id="PSS06490.1"/>
    </source>
</evidence>